<dbReference type="RefSeq" id="XP_028470669.1">
    <property type="nucleotide sequence ID" value="XM_028607433.1"/>
</dbReference>
<accession>A0A3N2Q7W6</accession>
<keyword evidence="3" id="KW-1185">Reference proteome</keyword>
<sequence length="107" mass="12284">MAQSYLCLSRSFCMSNLPTQPTFLSSLSTIPTIFIFYFPLHFPLSLTASLRVVENYRPHAVVIQSLVKITRLTRTGRQNRSRPSILSAVSIQHHRHYCRPDPPNDKL</sequence>
<name>A0A3N2Q7W6_SODAK</name>
<evidence type="ECO:0000313" key="2">
    <source>
        <dbReference type="EMBL" id="ROT42863.1"/>
    </source>
</evidence>
<dbReference type="AlphaFoldDB" id="A0A3N2Q7W6"/>
<feature type="transmembrane region" description="Helical" evidence="1">
    <location>
        <begin position="21"/>
        <end position="40"/>
    </location>
</feature>
<keyword evidence="1" id="KW-0472">Membrane</keyword>
<protein>
    <submittedName>
        <fullName evidence="2">Uncharacterized protein</fullName>
    </submittedName>
</protein>
<organism evidence="2 3">
    <name type="scientific">Sodiomyces alkalinus (strain CBS 110278 / VKM F-3762 / F11)</name>
    <name type="common">Alkaliphilic filamentous fungus</name>
    <dbReference type="NCBI Taxonomy" id="1314773"/>
    <lineage>
        <taxon>Eukaryota</taxon>
        <taxon>Fungi</taxon>
        <taxon>Dikarya</taxon>
        <taxon>Ascomycota</taxon>
        <taxon>Pezizomycotina</taxon>
        <taxon>Sordariomycetes</taxon>
        <taxon>Hypocreomycetidae</taxon>
        <taxon>Glomerellales</taxon>
        <taxon>Plectosphaerellaceae</taxon>
        <taxon>Sodiomyces</taxon>
    </lineage>
</organism>
<gene>
    <name evidence="2" type="ORF">SODALDRAFT_25471</name>
</gene>
<dbReference type="EMBL" id="ML119051">
    <property type="protein sequence ID" value="ROT42863.1"/>
    <property type="molecule type" value="Genomic_DNA"/>
</dbReference>
<reference evidence="2 3" key="1">
    <citation type="journal article" date="2018" name="Mol. Ecol.">
        <title>The obligate alkalophilic soda-lake fungus Sodiomyces alkalinus has shifted to a protein diet.</title>
        <authorList>
            <person name="Grum-Grzhimaylo A.A."/>
            <person name="Falkoski D.L."/>
            <person name="van den Heuvel J."/>
            <person name="Valero-Jimenez C.A."/>
            <person name="Min B."/>
            <person name="Choi I.G."/>
            <person name="Lipzen A."/>
            <person name="Daum C.G."/>
            <person name="Aanen D.K."/>
            <person name="Tsang A."/>
            <person name="Henrissat B."/>
            <person name="Bilanenko E.N."/>
            <person name="de Vries R.P."/>
            <person name="van Kan J.A.L."/>
            <person name="Grigoriev I.V."/>
            <person name="Debets A.J.M."/>
        </authorList>
    </citation>
    <scope>NUCLEOTIDE SEQUENCE [LARGE SCALE GENOMIC DNA]</scope>
    <source>
        <strain evidence="2 3">F11</strain>
    </source>
</reference>
<dbReference type="GeneID" id="39575911"/>
<evidence type="ECO:0000256" key="1">
    <source>
        <dbReference type="SAM" id="Phobius"/>
    </source>
</evidence>
<evidence type="ECO:0000313" key="3">
    <source>
        <dbReference type="Proteomes" id="UP000272025"/>
    </source>
</evidence>
<keyword evidence="1" id="KW-1133">Transmembrane helix</keyword>
<keyword evidence="1" id="KW-0812">Transmembrane</keyword>
<proteinExistence type="predicted"/>
<dbReference type="Proteomes" id="UP000272025">
    <property type="component" value="Unassembled WGS sequence"/>
</dbReference>